<feature type="transmembrane region" description="Helical" evidence="1">
    <location>
        <begin position="54"/>
        <end position="72"/>
    </location>
</feature>
<evidence type="ECO:0000313" key="3">
    <source>
        <dbReference type="Proteomes" id="UP000177165"/>
    </source>
</evidence>
<dbReference type="EMBL" id="MHKB01000002">
    <property type="protein sequence ID" value="OGY80005.1"/>
    <property type="molecule type" value="Genomic_DNA"/>
</dbReference>
<evidence type="ECO:0000313" key="2">
    <source>
        <dbReference type="EMBL" id="OGY80005.1"/>
    </source>
</evidence>
<accession>A0A1G2ATK2</accession>
<keyword evidence="1" id="KW-1133">Transmembrane helix</keyword>
<dbReference type="Proteomes" id="UP000177165">
    <property type="component" value="Unassembled WGS sequence"/>
</dbReference>
<proteinExistence type="predicted"/>
<feature type="transmembrane region" description="Helical" evidence="1">
    <location>
        <begin position="30"/>
        <end position="48"/>
    </location>
</feature>
<keyword evidence="1" id="KW-0472">Membrane</keyword>
<comment type="caution">
    <text evidence="2">The sequence shown here is derived from an EMBL/GenBank/DDBJ whole genome shotgun (WGS) entry which is preliminary data.</text>
</comment>
<sequence length="157" mass="17126">MIFMISTAAVTTALILTIFFCFYKSRPTLTLYATVLFCSVSSVLALALGNLHVASITLSAFVACGLSAPMYLMKEEAQQNWPLILLALMPAGLPVILAAIAEVIIIGLLHKETRIPLVFVISVALTTALSIFAPTFIALDDVLRLRAKLFFQRTHVR</sequence>
<evidence type="ECO:0000256" key="1">
    <source>
        <dbReference type="SAM" id="Phobius"/>
    </source>
</evidence>
<gene>
    <name evidence="2" type="ORF">A3B74_05090</name>
</gene>
<feature type="transmembrane region" description="Helical" evidence="1">
    <location>
        <begin position="6"/>
        <end position="23"/>
    </location>
</feature>
<feature type="transmembrane region" description="Helical" evidence="1">
    <location>
        <begin position="84"/>
        <end position="109"/>
    </location>
</feature>
<keyword evidence="1" id="KW-0812">Transmembrane</keyword>
<protein>
    <submittedName>
        <fullName evidence="2">Uncharacterized protein</fullName>
    </submittedName>
</protein>
<reference evidence="2 3" key="1">
    <citation type="journal article" date="2016" name="Nat. Commun.">
        <title>Thousands of microbial genomes shed light on interconnected biogeochemical processes in an aquifer system.</title>
        <authorList>
            <person name="Anantharaman K."/>
            <person name="Brown C.T."/>
            <person name="Hug L.A."/>
            <person name="Sharon I."/>
            <person name="Castelle C.J."/>
            <person name="Probst A.J."/>
            <person name="Thomas B.C."/>
            <person name="Singh A."/>
            <person name="Wilkins M.J."/>
            <person name="Karaoz U."/>
            <person name="Brodie E.L."/>
            <person name="Williams K.H."/>
            <person name="Hubbard S.S."/>
            <person name="Banfield J.F."/>
        </authorList>
    </citation>
    <scope>NUCLEOTIDE SEQUENCE [LARGE SCALE GENOMIC DNA]</scope>
</reference>
<organism evidence="2 3">
    <name type="scientific">Candidatus Kerfeldbacteria bacterium RIFCSPHIGHO2_02_FULL_42_14</name>
    <dbReference type="NCBI Taxonomy" id="1798540"/>
    <lineage>
        <taxon>Bacteria</taxon>
        <taxon>Candidatus Kerfeldiibacteriota</taxon>
    </lineage>
</organism>
<feature type="transmembrane region" description="Helical" evidence="1">
    <location>
        <begin position="115"/>
        <end position="139"/>
    </location>
</feature>
<dbReference type="AlphaFoldDB" id="A0A1G2ATK2"/>
<name>A0A1G2ATK2_9BACT</name>